<keyword evidence="4" id="KW-1185">Reference proteome</keyword>
<comment type="caution">
    <text evidence="3">The sequence shown here is derived from an EMBL/GenBank/DDBJ whole genome shotgun (WGS) entry which is preliminary data.</text>
</comment>
<feature type="transmembrane region" description="Helical" evidence="1">
    <location>
        <begin position="66"/>
        <end position="85"/>
    </location>
</feature>
<name>A0A9P6EVB9_9AGAR</name>
<gene>
    <name evidence="3" type="ORF">CPB83DRAFT_842359</name>
</gene>
<keyword evidence="1" id="KW-0812">Transmembrane</keyword>
<organism evidence="3 4">
    <name type="scientific">Crepidotus variabilis</name>
    <dbReference type="NCBI Taxonomy" id="179855"/>
    <lineage>
        <taxon>Eukaryota</taxon>
        <taxon>Fungi</taxon>
        <taxon>Dikarya</taxon>
        <taxon>Basidiomycota</taxon>
        <taxon>Agaricomycotina</taxon>
        <taxon>Agaricomycetes</taxon>
        <taxon>Agaricomycetidae</taxon>
        <taxon>Agaricales</taxon>
        <taxon>Agaricineae</taxon>
        <taxon>Crepidotaceae</taxon>
        <taxon>Crepidotus</taxon>
    </lineage>
</organism>
<feature type="domain" description="DUF7704" evidence="2">
    <location>
        <begin position="11"/>
        <end position="162"/>
    </location>
</feature>
<dbReference type="Pfam" id="PF24803">
    <property type="entry name" value="DUF7704"/>
    <property type="match status" value="1"/>
</dbReference>
<evidence type="ECO:0000256" key="1">
    <source>
        <dbReference type="SAM" id="Phobius"/>
    </source>
</evidence>
<accession>A0A9P6EVB9</accession>
<feature type="transmembrane region" description="Helical" evidence="1">
    <location>
        <begin position="12"/>
        <end position="37"/>
    </location>
</feature>
<keyword evidence="1" id="KW-1133">Transmembrane helix</keyword>
<proteinExistence type="predicted"/>
<reference evidence="3" key="1">
    <citation type="submission" date="2020-11" db="EMBL/GenBank/DDBJ databases">
        <authorList>
            <consortium name="DOE Joint Genome Institute"/>
            <person name="Ahrendt S."/>
            <person name="Riley R."/>
            <person name="Andreopoulos W."/>
            <person name="Labutti K."/>
            <person name="Pangilinan J."/>
            <person name="Ruiz-Duenas F.J."/>
            <person name="Barrasa J.M."/>
            <person name="Sanchez-Garcia M."/>
            <person name="Camarero S."/>
            <person name="Miyauchi S."/>
            <person name="Serrano A."/>
            <person name="Linde D."/>
            <person name="Babiker R."/>
            <person name="Drula E."/>
            <person name="Ayuso-Fernandez I."/>
            <person name="Pacheco R."/>
            <person name="Padilla G."/>
            <person name="Ferreira P."/>
            <person name="Barriuso J."/>
            <person name="Kellner H."/>
            <person name="Castanera R."/>
            <person name="Alfaro M."/>
            <person name="Ramirez L."/>
            <person name="Pisabarro A.G."/>
            <person name="Kuo A."/>
            <person name="Tritt A."/>
            <person name="Lipzen A."/>
            <person name="He G."/>
            <person name="Yan M."/>
            <person name="Ng V."/>
            <person name="Cullen D."/>
            <person name="Martin F."/>
            <person name="Rosso M.-N."/>
            <person name="Henrissat B."/>
            <person name="Hibbett D."/>
            <person name="Martinez A.T."/>
            <person name="Grigoriev I.V."/>
        </authorList>
    </citation>
    <scope>NUCLEOTIDE SEQUENCE</scope>
    <source>
        <strain evidence="3">CBS 506.95</strain>
    </source>
</reference>
<protein>
    <recommendedName>
        <fullName evidence="2">DUF7704 domain-containing protein</fullName>
    </recommendedName>
</protein>
<dbReference type="PANTHER" id="PTHR37019">
    <property type="entry name" value="CHROMOSOME 1, WHOLE GENOME SHOTGUN SEQUENCE"/>
    <property type="match status" value="1"/>
</dbReference>
<dbReference type="InterPro" id="IPR056121">
    <property type="entry name" value="DUF7704"/>
</dbReference>
<keyword evidence="1" id="KW-0472">Membrane</keyword>
<dbReference type="EMBL" id="MU157824">
    <property type="protein sequence ID" value="KAF9535799.1"/>
    <property type="molecule type" value="Genomic_DNA"/>
</dbReference>
<feature type="transmembrane region" description="Helical" evidence="1">
    <location>
        <begin position="105"/>
        <end position="125"/>
    </location>
</feature>
<evidence type="ECO:0000313" key="3">
    <source>
        <dbReference type="EMBL" id="KAF9535799.1"/>
    </source>
</evidence>
<evidence type="ECO:0000313" key="4">
    <source>
        <dbReference type="Proteomes" id="UP000807306"/>
    </source>
</evidence>
<feature type="transmembrane region" description="Helical" evidence="1">
    <location>
        <begin position="145"/>
        <end position="162"/>
    </location>
</feature>
<dbReference type="PANTHER" id="PTHR37019:SF2">
    <property type="entry name" value="EXPERA DOMAIN-CONTAINING PROTEIN"/>
    <property type="match status" value="1"/>
</dbReference>
<dbReference type="AlphaFoldDB" id="A0A9P6EVB9"/>
<dbReference type="OrthoDB" id="2937326at2759"/>
<sequence length="182" mass="20512">MTTKTDTFPALTGLYHLIFLHIEPGAILLSVIAIWIWPGASWFHHELVPAPTRTPIAELDTRTHMAMLQLSNCYFLLMLISSVVFRAIRDTLPDNPVAQERILGAGLTALAIADLTHVFATLWVLPSSLRYSVLEWNGTTHGNTTITLGLFLFRMAWFLGIGRKRYYYGQPSKPVSPVYKQQ</sequence>
<evidence type="ECO:0000259" key="2">
    <source>
        <dbReference type="Pfam" id="PF24803"/>
    </source>
</evidence>
<dbReference type="Proteomes" id="UP000807306">
    <property type="component" value="Unassembled WGS sequence"/>
</dbReference>